<proteinExistence type="predicted"/>
<evidence type="ECO:0000313" key="1">
    <source>
        <dbReference type="EMBL" id="OMO96996.1"/>
    </source>
</evidence>
<accession>A0A1R3JQ75</accession>
<dbReference type="AlphaFoldDB" id="A0A1R3JQ75"/>
<sequence>MALRRYSSQFGSENHILAAEEEIRDKGHRGIGSYERQMSRT</sequence>
<name>A0A1R3JQ75_COCAP</name>
<evidence type="ECO:0000313" key="2">
    <source>
        <dbReference type="Proteomes" id="UP000188268"/>
    </source>
</evidence>
<comment type="caution">
    <text evidence="1">The sequence shown here is derived from an EMBL/GenBank/DDBJ whole genome shotgun (WGS) entry which is preliminary data.</text>
</comment>
<gene>
    <name evidence="1" type="ORF">CCACVL1_04720</name>
</gene>
<keyword evidence="2" id="KW-1185">Reference proteome</keyword>
<protein>
    <submittedName>
        <fullName evidence="1">Uncharacterized protein</fullName>
    </submittedName>
</protein>
<reference evidence="1 2" key="1">
    <citation type="submission" date="2013-09" db="EMBL/GenBank/DDBJ databases">
        <title>Corchorus capsularis genome sequencing.</title>
        <authorList>
            <person name="Alam M."/>
            <person name="Haque M.S."/>
            <person name="Islam M.S."/>
            <person name="Emdad E.M."/>
            <person name="Islam M.M."/>
            <person name="Ahmed B."/>
            <person name="Halim A."/>
            <person name="Hossen Q.M.M."/>
            <person name="Hossain M.Z."/>
            <person name="Ahmed R."/>
            <person name="Khan M.M."/>
            <person name="Islam R."/>
            <person name="Rashid M.M."/>
            <person name="Khan S.A."/>
            <person name="Rahman M.S."/>
            <person name="Alam M."/>
        </authorList>
    </citation>
    <scope>NUCLEOTIDE SEQUENCE [LARGE SCALE GENOMIC DNA]</scope>
    <source>
        <strain evidence="2">cv. CVL-1</strain>
        <tissue evidence="1">Whole seedling</tissue>
    </source>
</reference>
<dbReference type="Proteomes" id="UP000188268">
    <property type="component" value="Unassembled WGS sequence"/>
</dbReference>
<organism evidence="1 2">
    <name type="scientific">Corchorus capsularis</name>
    <name type="common">Jute</name>
    <dbReference type="NCBI Taxonomy" id="210143"/>
    <lineage>
        <taxon>Eukaryota</taxon>
        <taxon>Viridiplantae</taxon>
        <taxon>Streptophyta</taxon>
        <taxon>Embryophyta</taxon>
        <taxon>Tracheophyta</taxon>
        <taxon>Spermatophyta</taxon>
        <taxon>Magnoliopsida</taxon>
        <taxon>eudicotyledons</taxon>
        <taxon>Gunneridae</taxon>
        <taxon>Pentapetalae</taxon>
        <taxon>rosids</taxon>
        <taxon>malvids</taxon>
        <taxon>Malvales</taxon>
        <taxon>Malvaceae</taxon>
        <taxon>Grewioideae</taxon>
        <taxon>Apeibeae</taxon>
        <taxon>Corchorus</taxon>
    </lineage>
</organism>
<dbReference type="EMBL" id="AWWV01007311">
    <property type="protein sequence ID" value="OMO96996.1"/>
    <property type="molecule type" value="Genomic_DNA"/>
</dbReference>
<dbReference type="Gramene" id="OMO96996">
    <property type="protein sequence ID" value="OMO96996"/>
    <property type="gene ID" value="CCACVL1_04720"/>
</dbReference>